<dbReference type="InterPro" id="IPR001647">
    <property type="entry name" value="HTH_TetR"/>
</dbReference>
<proteinExistence type="predicted"/>
<reference evidence="5 6" key="1">
    <citation type="submission" date="2018-08" db="EMBL/GenBank/DDBJ databases">
        <title>Salinimonas sediminis sp. nov., a piezophilic bacterium isolated from a deep-sea sediment sample from the New Britain Trench.</title>
        <authorList>
            <person name="Cao J."/>
        </authorList>
    </citation>
    <scope>NUCLEOTIDE SEQUENCE [LARGE SCALE GENOMIC DNA]</scope>
    <source>
        <strain evidence="5 6">N102</strain>
    </source>
</reference>
<dbReference type="Gene3D" id="1.10.10.60">
    <property type="entry name" value="Homeodomain-like"/>
    <property type="match status" value="1"/>
</dbReference>
<evidence type="ECO:0000259" key="4">
    <source>
        <dbReference type="Pfam" id="PF00440"/>
    </source>
</evidence>
<dbReference type="InterPro" id="IPR036271">
    <property type="entry name" value="Tet_transcr_reg_TetR-rel_C_sf"/>
</dbReference>
<keyword evidence="2" id="KW-0238">DNA-binding</keyword>
<dbReference type="EMBL" id="CP031769">
    <property type="protein sequence ID" value="AXR07159.1"/>
    <property type="molecule type" value="Genomic_DNA"/>
</dbReference>
<dbReference type="InterPro" id="IPR009057">
    <property type="entry name" value="Homeodomain-like_sf"/>
</dbReference>
<dbReference type="Pfam" id="PF00440">
    <property type="entry name" value="TetR_N"/>
    <property type="match status" value="1"/>
</dbReference>
<evidence type="ECO:0000256" key="1">
    <source>
        <dbReference type="ARBA" id="ARBA00023015"/>
    </source>
</evidence>
<keyword evidence="1" id="KW-0805">Transcription regulation</keyword>
<keyword evidence="3" id="KW-0804">Transcription</keyword>
<dbReference type="SUPFAM" id="SSF46689">
    <property type="entry name" value="Homeodomain-like"/>
    <property type="match status" value="1"/>
</dbReference>
<evidence type="ECO:0000313" key="5">
    <source>
        <dbReference type="EMBL" id="AXR07159.1"/>
    </source>
</evidence>
<dbReference type="AlphaFoldDB" id="A0A346NNQ2"/>
<evidence type="ECO:0000256" key="2">
    <source>
        <dbReference type="ARBA" id="ARBA00023125"/>
    </source>
</evidence>
<gene>
    <name evidence="5" type="ORF">D0Y50_12860</name>
</gene>
<dbReference type="KEGG" id="salm:D0Y50_12860"/>
<feature type="domain" description="HTH tetR-type" evidence="4">
    <location>
        <begin position="27"/>
        <end position="70"/>
    </location>
</feature>
<dbReference type="OrthoDB" id="270177at2"/>
<evidence type="ECO:0000313" key="6">
    <source>
        <dbReference type="Proteomes" id="UP000262073"/>
    </source>
</evidence>
<evidence type="ECO:0000256" key="3">
    <source>
        <dbReference type="ARBA" id="ARBA00023163"/>
    </source>
</evidence>
<dbReference type="Gene3D" id="1.10.357.10">
    <property type="entry name" value="Tetracycline Repressor, domain 2"/>
    <property type="match status" value="1"/>
</dbReference>
<organism evidence="5 6">
    <name type="scientific">Salinimonas sediminis</name>
    <dbReference type="NCBI Taxonomy" id="2303538"/>
    <lineage>
        <taxon>Bacteria</taxon>
        <taxon>Pseudomonadati</taxon>
        <taxon>Pseudomonadota</taxon>
        <taxon>Gammaproteobacteria</taxon>
        <taxon>Alteromonadales</taxon>
        <taxon>Alteromonadaceae</taxon>
        <taxon>Alteromonas/Salinimonas group</taxon>
        <taxon>Salinimonas</taxon>
    </lineage>
</organism>
<name>A0A346NNQ2_9ALTE</name>
<dbReference type="SUPFAM" id="SSF48498">
    <property type="entry name" value="Tetracyclin repressor-like, C-terminal domain"/>
    <property type="match status" value="1"/>
</dbReference>
<keyword evidence="6" id="KW-1185">Reference proteome</keyword>
<dbReference type="Proteomes" id="UP000262073">
    <property type="component" value="Chromosome"/>
</dbReference>
<accession>A0A346NNQ2</accession>
<dbReference type="PANTHER" id="PTHR47506">
    <property type="entry name" value="TRANSCRIPTIONAL REGULATORY PROTEIN"/>
    <property type="match status" value="1"/>
</dbReference>
<dbReference type="GO" id="GO:0003677">
    <property type="term" value="F:DNA binding"/>
    <property type="evidence" value="ECO:0007669"/>
    <property type="project" value="UniProtKB-KW"/>
</dbReference>
<dbReference type="RefSeq" id="WP_117317303.1">
    <property type="nucleotide sequence ID" value="NZ_CP031769.1"/>
</dbReference>
<dbReference type="PANTHER" id="PTHR47506:SF1">
    <property type="entry name" value="HTH-TYPE TRANSCRIPTIONAL REGULATOR YJDC"/>
    <property type="match status" value="1"/>
</dbReference>
<protein>
    <submittedName>
        <fullName evidence="5">TetR/AcrR family transcriptional regulator</fullName>
    </submittedName>
</protein>
<sequence>MFTSNISYQERIEKQTSRRTFDRSKGIAVAKSLFHECGFDAVGIAKLTQALNINPPSLYAAYGSKANLFEFAIEAYIAENNLPVNEILAPERDTSDALKELVHQAACLYVRSETERGCMVAEGMRAADQKARMISNYYCKLSREFIKNFIVQKEPDKAEELADYIVVSLQGLSAAAFAGLPASRVLSVANLTGIGISSLISS</sequence>